<evidence type="ECO:0000313" key="3">
    <source>
        <dbReference type="Proteomes" id="UP001311915"/>
    </source>
</evidence>
<organism evidence="2 3">
    <name type="scientific">Solanum pinnatisectum</name>
    <name type="common">tansyleaf nightshade</name>
    <dbReference type="NCBI Taxonomy" id="50273"/>
    <lineage>
        <taxon>Eukaryota</taxon>
        <taxon>Viridiplantae</taxon>
        <taxon>Streptophyta</taxon>
        <taxon>Embryophyta</taxon>
        <taxon>Tracheophyta</taxon>
        <taxon>Spermatophyta</taxon>
        <taxon>Magnoliopsida</taxon>
        <taxon>eudicotyledons</taxon>
        <taxon>Gunneridae</taxon>
        <taxon>Pentapetalae</taxon>
        <taxon>asterids</taxon>
        <taxon>lamiids</taxon>
        <taxon>Solanales</taxon>
        <taxon>Solanaceae</taxon>
        <taxon>Solanoideae</taxon>
        <taxon>Solaneae</taxon>
        <taxon>Solanum</taxon>
    </lineage>
</organism>
<dbReference type="Proteomes" id="UP001311915">
    <property type="component" value="Unassembled WGS sequence"/>
</dbReference>
<sequence>MGGVAQPTRSIVASFSSTPSLGKRLQMPTSRGRGARGEASSSGVQNRTYSLGDRPNLEASPDVVTGYICHLVRVKNIDTESPTLQSIPVVNEFSDVFPEDLTGLPPKREVEFGHDVIQILKLSPSLHIEWPRQNYGS</sequence>
<evidence type="ECO:0000256" key="1">
    <source>
        <dbReference type="SAM" id="MobiDB-lite"/>
    </source>
</evidence>
<evidence type="ECO:0000313" key="2">
    <source>
        <dbReference type="EMBL" id="KAK4706278.1"/>
    </source>
</evidence>
<proteinExistence type="predicted"/>
<dbReference type="AlphaFoldDB" id="A0AAV9JZA3"/>
<keyword evidence="3" id="KW-1185">Reference proteome</keyword>
<protein>
    <submittedName>
        <fullName evidence="2">Uncharacterized protein</fullName>
    </submittedName>
</protein>
<name>A0AAV9JZA3_9SOLN</name>
<dbReference type="EMBL" id="JAWPEI010000112">
    <property type="protein sequence ID" value="KAK4706278.1"/>
    <property type="molecule type" value="Genomic_DNA"/>
</dbReference>
<reference evidence="2 3" key="1">
    <citation type="submission" date="2023-10" db="EMBL/GenBank/DDBJ databases">
        <title>Genome-Wide Identification Analysis in wild type Solanum Pinnatisectum Reveals Some Genes Defensing Phytophthora Infestans.</title>
        <authorList>
            <person name="Sun C."/>
        </authorList>
    </citation>
    <scope>NUCLEOTIDE SEQUENCE [LARGE SCALE GENOMIC DNA]</scope>
    <source>
        <strain evidence="2">LQN</strain>
        <tissue evidence="2">Leaf</tissue>
    </source>
</reference>
<comment type="caution">
    <text evidence="2">The sequence shown here is derived from an EMBL/GenBank/DDBJ whole genome shotgun (WGS) entry which is preliminary data.</text>
</comment>
<gene>
    <name evidence="2" type="ORF">R3W88_034162</name>
</gene>
<accession>A0AAV9JZA3</accession>
<feature type="compositionally biased region" description="Polar residues" evidence="1">
    <location>
        <begin position="7"/>
        <end position="20"/>
    </location>
</feature>
<feature type="region of interest" description="Disordered" evidence="1">
    <location>
        <begin position="1"/>
        <end position="56"/>
    </location>
</feature>